<feature type="compositionally biased region" description="Basic and acidic residues" evidence="1">
    <location>
        <begin position="74"/>
        <end position="86"/>
    </location>
</feature>
<evidence type="ECO:0000313" key="2">
    <source>
        <dbReference type="EMBL" id="CBH24261.1"/>
    </source>
</evidence>
<dbReference type="EMBL" id="FP565814">
    <property type="protein sequence ID" value="CBH24261.1"/>
    <property type="molecule type" value="Genomic_DNA"/>
</dbReference>
<feature type="region of interest" description="Disordered" evidence="1">
    <location>
        <begin position="131"/>
        <end position="155"/>
    </location>
</feature>
<feature type="compositionally biased region" description="Low complexity" evidence="1">
    <location>
        <begin position="138"/>
        <end position="155"/>
    </location>
</feature>
<protein>
    <submittedName>
        <fullName evidence="2">Uncharacterized protein</fullName>
    </submittedName>
</protein>
<organism evidence="2 3">
    <name type="scientific">Salinibacter ruber (strain M8)</name>
    <dbReference type="NCBI Taxonomy" id="761659"/>
    <lineage>
        <taxon>Bacteria</taxon>
        <taxon>Pseudomonadati</taxon>
        <taxon>Rhodothermota</taxon>
        <taxon>Rhodothermia</taxon>
        <taxon>Rhodothermales</taxon>
        <taxon>Salinibacteraceae</taxon>
        <taxon>Salinibacter</taxon>
    </lineage>
</organism>
<feature type="compositionally biased region" description="Polar residues" evidence="1">
    <location>
        <begin position="41"/>
        <end position="54"/>
    </location>
</feature>
<gene>
    <name evidence="2" type="ordered locus">SRM_01340</name>
</gene>
<dbReference type="KEGG" id="srm:SRM_01340"/>
<evidence type="ECO:0000313" key="3">
    <source>
        <dbReference type="Proteomes" id="UP000000933"/>
    </source>
</evidence>
<dbReference type="Proteomes" id="UP000000933">
    <property type="component" value="Chromosome"/>
</dbReference>
<name>D5H8A6_SALRM</name>
<evidence type="ECO:0000256" key="1">
    <source>
        <dbReference type="SAM" id="MobiDB-lite"/>
    </source>
</evidence>
<feature type="region of interest" description="Disordered" evidence="1">
    <location>
        <begin position="41"/>
        <end position="91"/>
    </location>
</feature>
<reference evidence="2 3" key="1">
    <citation type="journal article" date="2010" name="ISME J.">
        <title>Fine-scale evolution: genomic, phenotypic and ecological differentiation in two coexisting Salinibacter ruber strains.</title>
        <authorList>
            <person name="Pena A."/>
            <person name="Teeling H."/>
            <person name="Huerta-Cepas J."/>
            <person name="Santos F."/>
            <person name="Yarza P."/>
            <person name="Brito-Echeverria J."/>
            <person name="Lucio M."/>
            <person name="Schmitt-Kopplin P."/>
            <person name="Meseguer I."/>
            <person name="Schenowitz C."/>
            <person name="Dossat C."/>
            <person name="Barbe V."/>
            <person name="Dopazo J."/>
            <person name="Rossello-Mora R."/>
            <person name="Schuler M."/>
            <person name="Glockner F.O."/>
            <person name="Amann R."/>
            <person name="Gabaldon T."/>
            <person name="Anton J."/>
        </authorList>
    </citation>
    <scope>NUCLEOTIDE SEQUENCE [LARGE SCALE GENOMIC DNA]</scope>
    <source>
        <strain evidence="2 3">M8</strain>
    </source>
</reference>
<dbReference type="AlphaFoldDB" id="D5H8A6"/>
<accession>D5H8A6</accession>
<proteinExistence type="predicted"/>
<dbReference type="HOGENOM" id="CLU_1694273_0_0_10"/>
<sequence length="155" mass="16851">MKKCLPLFCVGLSRQAGACSHARRYVAHCYALPNMLAPTVSAQSDEASPDSDGSFSPAKLPLDRPASSLEEAVEQLRGRPEDELQRARKHHRRALKALRDGAYEALSEETRERLTNQFRSGLRALNQALDEAGASNPDDGTSSSTSLGDVLTGLW</sequence>
<reference evidence="3" key="2">
    <citation type="submission" date="2010-04" db="EMBL/GenBank/DDBJ databases">
        <title>Genome sequence of Salinibacter ruber M8.</title>
        <authorList>
            <consortium name="Genoscope"/>
        </authorList>
    </citation>
    <scope>NUCLEOTIDE SEQUENCE [LARGE SCALE GENOMIC DNA]</scope>
    <source>
        <strain evidence="3">M8</strain>
    </source>
</reference>